<feature type="region of interest" description="Disordered" evidence="1">
    <location>
        <begin position="53"/>
        <end position="79"/>
    </location>
</feature>
<dbReference type="Pfam" id="PF13391">
    <property type="entry name" value="HNH_2"/>
    <property type="match status" value="1"/>
</dbReference>
<reference evidence="3 4" key="1">
    <citation type="journal article" date="2018" name="PLoS Pathog.">
        <title>Evolution of structural diversity of trichothecenes, a family of toxins produced by plant pathogenic and entomopathogenic fungi.</title>
        <authorList>
            <person name="Proctor R.H."/>
            <person name="McCormick S.P."/>
            <person name="Kim H.S."/>
            <person name="Cardoza R.E."/>
            <person name="Stanley A.M."/>
            <person name="Lindo L."/>
            <person name="Kelly A."/>
            <person name="Brown D.W."/>
            <person name="Lee T."/>
            <person name="Vaughan M.M."/>
            <person name="Alexander N.J."/>
            <person name="Busman M."/>
            <person name="Gutierrez S."/>
        </authorList>
    </citation>
    <scope>NUCLEOTIDE SEQUENCE [LARGE SCALE GENOMIC DNA]</scope>
    <source>
        <strain evidence="3 4">IBT 40837</strain>
    </source>
</reference>
<dbReference type="OrthoDB" id="5416097at2759"/>
<dbReference type="Proteomes" id="UP000266272">
    <property type="component" value="Unassembled WGS sequence"/>
</dbReference>
<proteinExistence type="predicted"/>
<evidence type="ECO:0000259" key="2">
    <source>
        <dbReference type="Pfam" id="PF13391"/>
    </source>
</evidence>
<feature type="domain" description="HNH nuclease" evidence="2">
    <location>
        <begin position="91"/>
        <end position="166"/>
    </location>
</feature>
<accession>A0A395NMX1</accession>
<evidence type="ECO:0000313" key="4">
    <source>
        <dbReference type="Proteomes" id="UP000266272"/>
    </source>
</evidence>
<feature type="compositionally biased region" description="Polar residues" evidence="1">
    <location>
        <begin position="56"/>
        <end position="65"/>
    </location>
</feature>
<dbReference type="InterPro" id="IPR003615">
    <property type="entry name" value="HNH_nuc"/>
</dbReference>
<evidence type="ECO:0000313" key="3">
    <source>
        <dbReference type="EMBL" id="RFU77233.1"/>
    </source>
</evidence>
<sequence>MIAPVDQLRSKLATIETSFCNKDFEEVADIFDQWRDTAMAGIQAFANRGQRFGASNPITDNSPASSIRERPAKRQKDNASKLCKQRDAGYCHFTGMPNSEATHIFPIAAAKSLDYILSLLELFWGSDTAARFSALIRHQNITESGQNLLSLNRQLHWWFDNARMALKPLRKIGDNSIEVQLHRLKQGNLRPSSLIPDNQPLYGLLPSGVAENSYCWGGISAHRNSGLQLETGQTFRLRAENPRDVPDFDLLQLSWDLLRVVAICGAAEEQSIEEDDDDDDDYSYDDYGNYNYEDDGNEVNMRMWDEDDYAQLRQW</sequence>
<name>A0A395NMX1_TRIAR</name>
<dbReference type="EMBL" id="PXOA01000293">
    <property type="protein sequence ID" value="RFU77233.1"/>
    <property type="molecule type" value="Genomic_DNA"/>
</dbReference>
<protein>
    <recommendedName>
        <fullName evidence="2">HNH nuclease domain-containing protein</fullName>
    </recommendedName>
</protein>
<organism evidence="3 4">
    <name type="scientific">Trichoderma arundinaceum</name>
    <dbReference type="NCBI Taxonomy" id="490622"/>
    <lineage>
        <taxon>Eukaryota</taxon>
        <taxon>Fungi</taxon>
        <taxon>Dikarya</taxon>
        <taxon>Ascomycota</taxon>
        <taxon>Pezizomycotina</taxon>
        <taxon>Sordariomycetes</taxon>
        <taxon>Hypocreomycetidae</taxon>
        <taxon>Hypocreales</taxon>
        <taxon>Hypocreaceae</taxon>
        <taxon>Trichoderma</taxon>
    </lineage>
</organism>
<comment type="caution">
    <text evidence="3">The sequence shown here is derived from an EMBL/GenBank/DDBJ whole genome shotgun (WGS) entry which is preliminary data.</text>
</comment>
<feature type="compositionally biased region" description="Basic and acidic residues" evidence="1">
    <location>
        <begin position="67"/>
        <end position="79"/>
    </location>
</feature>
<dbReference type="AlphaFoldDB" id="A0A395NMX1"/>
<keyword evidence="4" id="KW-1185">Reference proteome</keyword>
<gene>
    <name evidence="3" type="ORF">TARUN_5014</name>
</gene>
<evidence type="ECO:0000256" key="1">
    <source>
        <dbReference type="SAM" id="MobiDB-lite"/>
    </source>
</evidence>